<name>A0A1B2ELS6_9HYPH</name>
<proteinExistence type="predicted"/>
<protein>
    <submittedName>
        <fullName evidence="1">Uncharacterized protein</fullName>
    </submittedName>
</protein>
<accession>A0A1B2ELS6</accession>
<reference evidence="1" key="1">
    <citation type="submission" date="2016-07" db="EMBL/GenBank/DDBJ databases">
        <title>Microvirga ossetica sp. nov. a new species of rhizobia isolated from root nodules of the legume species Vicia alpestris Steven originated from North Ossetia region in the Caucasus.</title>
        <authorList>
            <person name="Safronova V.I."/>
            <person name="Kuznetsova I.G."/>
            <person name="Sazanova A.L."/>
            <person name="Belimov A."/>
            <person name="Andronov E."/>
            <person name="Osledkin Y.S."/>
            <person name="Onishchuk O.P."/>
            <person name="Kurchak O.N."/>
            <person name="Shaposhnikov A.I."/>
            <person name="Willems A."/>
            <person name="Tikhonovich I.A."/>
        </authorList>
    </citation>
    <scope>NUCLEOTIDE SEQUENCE [LARGE SCALE GENOMIC DNA]</scope>
    <source>
        <strain evidence="1">V5/3M</strain>
    </source>
</reference>
<organism evidence="1">
    <name type="scientific">Microvirga ossetica</name>
    <dbReference type="NCBI Taxonomy" id="1882682"/>
    <lineage>
        <taxon>Bacteria</taxon>
        <taxon>Pseudomonadati</taxon>
        <taxon>Pseudomonadota</taxon>
        <taxon>Alphaproteobacteria</taxon>
        <taxon>Hyphomicrobiales</taxon>
        <taxon>Methylobacteriaceae</taxon>
        <taxon>Microvirga</taxon>
    </lineage>
</organism>
<sequence length="84" mass="9128">MAADPDLCLQEDEQQPIARRLRMLWLSDPAEADGAAASLRFRVCLRQFRDSTPVKQAAGTCILLCCKTFQNAPGNPATPKGNAP</sequence>
<evidence type="ECO:0000313" key="1">
    <source>
        <dbReference type="EMBL" id="ANY80911.1"/>
    </source>
</evidence>
<dbReference type="KEGG" id="moc:BB934_23995"/>
<dbReference type="AlphaFoldDB" id="A0A1B2ELS6"/>
<dbReference type="EMBL" id="CP016616">
    <property type="protein sequence ID" value="ANY80911.1"/>
    <property type="molecule type" value="Genomic_DNA"/>
</dbReference>
<gene>
    <name evidence="1" type="ORF">BB934_23995</name>
</gene>